<dbReference type="InterPro" id="IPR013087">
    <property type="entry name" value="Znf_C2H2_type"/>
</dbReference>
<reference evidence="5" key="1">
    <citation type="journal article" date="2020" name="Phytopathology">
        <title>Genome Sequence Resources of Colletotrichum truncatum, C. plurivorum, C. musicola, and C. sojae: Four Species Pathogenic to Soybean (Glycine max).</title>
        <authorList>
            <person name="Rogerio F."/>
            <person name="Boufleur T.R."/>
            <person name="Ciampi-Guillardi M."/>
            <person name="Sukno S.A."/>
            <person name="Thon M.R."/>
            <person name="Massola Junior N.S."/>
            <person name="Baroncelli R."/>
        </authorList>
    </citation>
    <scope>NUCLEOTIDE SEQUENCE</scope>
    <source>
        <strain evidence="5">LFN00145</strain>
    </source>
</reference>
<proteinExistence type="predicted"/>
<feature type="compositionally biased region" description="Polar residues" evidence="2">
    <location>
        <begin position="707"/>
        <end position="724"/>
    </location>
</feature>
<accession>A0A8H6JX43</accession>
<dbReference type="Pfam" id="PF01388">
    <property type="entry name" value="ARID"/>
    <property type="match status" value="1"/>
</dbReference>
<dbReference type="PANTHER" id="PTHR35391">
    <property type="entry name" value="C2H2-TYPE DOMAIN-CONTAINING PROTEIN-RELATED"/>
    <property type="match status" value="1"/>
</dbReference>
<dbReference type="GO" id="GO:0003677">
    <property type="term" value="F:DNA binding"/>
    <property type="evidence" value="ECO:0007669"/>
    <property type="project" value="InterPro"/>
</dbReference>
<feature type="region of interest" description="Disordered" evidence="2">
    <location>
        <begin position="359"/>
        <end position="386"/>
    </location>
</feature>
<dbReference type="AlphaFoldDB" id="A0A8H6JX43"/>
<feature type="compositionally biased region" description="Basic and acidic residues" evidence="2">
    <location>
        <begin position="359"/>
        <end position="369"/>
    </location>
</feature>
<keyword evidence="6" id="KW-1185">Reference proteome</keyword>
<evidence type="ECO:0000313" key="5">
    <source>
        <dbReference type="EMBL" id="KAF6820316.1"/>
    </source>
</evidence>
<dbReference type="SMART" id="SM00501">
    <property type="entry name" value="BRIGHT"/>
    <property type="match status" value="1"/>
</dbReference>
<protein>
    <recommendedName>
        <fullName evidence="7">C2H2-type domain-containing protein</fullName>
    </recommendedName>
</protein>
<dbReference type="Pfam" id="PF26082">
    <property type="entry name" value="zf-C2H2_AcuF"/>
    <property type="match status" value="1"/>
</dbReference>
<feature type="compositionally biased region" description="Polar residues" evidence="2">
    <location>
        <begin position="574"/>
        <end position="583"/>
    </location>
</feature>
<dbReference type="PANTHER" id="PTHR35391:SF7">
    <property type="entry name" value="C2H2-TYPE DOMAIN-CONTAINING PROTEIN"/>
    <property type="match status" value="1"/>
</dbReference>
<feature type="domain" description="ARID" evidence="4">
    <location>
        <begin position="466"/>
        <end position="562"/>
    </location>
</feature>
<feature type="region of interest" description="Disordered" evidence="2">
    <location>
        <begin position="566"/>
        <end position="588"/>
    </location>
</feature>
<name>A0A8H6JX43_9PEZI</name>
<keyword evidence="1" id="KW-0863">Zinc-finger</keyword>
<dbReference type="InterPro" id="IPR058925">
    <property type="entry name" value="zf-C2H2_AcuF"/>
</dbReference>
<comment type="caution">
    <text evidence="5">The sequence shown here is derived from an EMBL/GenBank/DDBJ whole genome shotgun (WGS) entry which is preliminary data.</text>
</comment>
<feature type="region of interest" description="Disordered" evidence="2">
    <location>
        <begin position="707"/>
        <end position="737"/>
    </location>
</feature>
<dbReference type="PROSITE" id="PS50157">
    <property type="entry name" value="ZINC_FINGER_C2H2_2"/>
    <property type="match status" value="1"/>
</dbReference>
<evidence type="ECO:0000313" key="6">
    <source>
        <dbReference type="Proteomes" id="UP000654918"/>
    </source>
</evidence>
<sequence>MSDNIPGVVLGTLARFRDLSGAAQNSKNESLRLFLPSKIDDELARFKVWSGNSGAHRSGRASLDHRLRDASGVRRQVLRLLDDLQEILEEALSLVTEQEASRDEIALDEGVPGGADVEKDMELVALDITDVVDCLLRLSVAIKNPAPHDRIKASGMEASVYEPFDIQHVRGKFGLLDDDLSQRLGRAISRRREFFKYKEAHNKKLSYGLDLHQDTNNTEIVASTVASSIPGHMKEQANCCIQDEEDVHSVAGASQTSYATSVASNQTLRIPPMPADALRGPFQCPFCFMIVSIRDTAAWKKHVYDDLRPYNCLAKVCIASDQDFASRNDWMKHMLQYHLRIYRCPYECEETFGQAEDSRRHLEKAHPEVIPDNQVDELVNRSSRPLPPDTKVSCPFCLENLESLKQYRQHVGRHQQDLALFALPSTVFRDDDSEEDNAVLHDDGDDSSSPGDDHQETAPDSDVSRRLARLYFMTSLNTFLHARGMTDEVYALGKGYIINGRFVDLYHLYLAVEAEGGYDEATMGYRWSAVASAVGLDCQNDDLMTLKSMYDRLLLEFERSEHHEPLSAARKQQHFSPSTSHQSELTESRSRFLQNLPNLTCPDCGARCKTESELKEHDKRHPKGYCGAPGCTRKEGFRTVDGLNRHLSSVHPGYFPGPRYRCTVGKCPTKDNTWFTPYDLQQHLEGVHGMLIPSFANLKPFMYTSTSAEDTAPSNTVTTSNAEDQAQPPALSSPESDIKDWKQYIHIPYTVAEDSELAEMKKKLDKLFGEGNHHLEQTESKKLILNLTRQLTRTKRDLALDREPATMPVTLAKNQGMN</sequence>
<dbReference type="SMART" id="SM00355">
    <property type="entry name" value="ZnF_C2H2"/>
    <property type="match status" value="6"/>
</dbReference>
<dbReference type="InterPro" id="IPR036431">
    <property type="entry name" value="ARID_dom_sf"/>
</dbReference>
<evidence type="ECO:0000256" key="1">
    <source>
        <dbReference type="PROSITE-ProRule" id="PRU00042"/>
    </source>
</evidence>
<dbReference type="EMBL" id="WIGO01000274">
    <property type="protein sequence ID" value="KAF6820316.1"/>
    <property type="molecule type" value="Genomic_DNA"/>
</dbReference>
<evidence type="ECO:0000259" key="4">
    <source>
        <dbReference type="PROSITE" id="PS51011"/>
    </source>
</evidence>
<keyword evidence="1" id="KW-0862">Zinc</keyword>
<dbReference type="SMART" id="SM01014">
    <property type="entry name" value="ARID"/>
    <property type="match status" value="1"/>
</dbReference>
<dbReference type="GO" id="GO:0008270">
    <property type="term" value="F:zinc ion binding"/>
    <property type="evidence" value="ECO:0007669"/>
    <property type="project" value="UniProtKB-KW"/>
</dbReference>
<dbReference type="PROSITE" id="PS00028">
    <property type="entry name" value="ZINC_FINGER_C2H2_1"/>
    <property type="match status" value="2"/>
</dbReference>
<feature type="compositionally biased region" description="Basic and acidic residues" evidence="2">
    <location>
        <begin position="451"/>
        <end position="462"/>
    </location>
</feature>
<keyword evidence="1" id="KW-0479">Metal-binding</keyword>
<organism evidence="5 6">
    <name type="scientific">Colletotrichum plurivorum</name>
    <dbReference type="NCBI Taxonomy" id="2175906"/>
    <lineage>
        <taxon>Eukaryota</taxon>
        <taxon>Fungi</taxon>
        <taxon>Dikarya</taxon>
        <taxon>Ascomycota</taxon>
        <taxon>Pezizomycotina</taxon>
        <taxon>Sordariomycetes</taxon>
        <taxon>Hypocreomycetidae</taxon>
        <taxon>Glomerellales</taxon>
        <taxon>Glomerellaceae</taxon>
        <taxon>Colletotrichum</taxon>
        <taxon>Colletotrichum orchidearum species complex</taxon>
    </lineage>
</organism>
<dbReference type="Gene3D" id="1.10.150.60">
    <property type="entry name" value="ARID DNA-binding domain"/>
    <property type="match status" value="1"/>
</dbReference>
<dbReference type="CDD" id="cd16100">
    <property type="entry name" value="ARID"/>
    <property type="match status" value="1"/>
</dbReference>
<feature type="region of interest" description="Disordered" evidence="2">
    <location>
        <begin position="436"/>
        <end position="462"/>
    </location>
</feature>
<evidence type="ECO:0000259" key="3">
    <source>
        <dbReference type="PROSITE" id="PS50157"/>
    </source>
</evidence>
<dbReference type="SUPFAM" id="SSF46774">
    <property type="entry name" value="ARID-like"/>
    <property type="match status" value="1"/>
</dbReference>
<dbReference type="Proteomes" id="UP000654918">
    <property type="component" value="Unassembled WGS sequence"/>
</dbReference>
<evidence type="ECO:0008006" key="7">
    <source>
        <dbReference type="Google" id="ProtNLM"/>
    </source>
</evidence>
<gene>
    <name evidence="5" type="ORF">CPLU01_12807</name>
</gene>
<feature type="domain" description="C2H2-type" evidence="3">
    <location>
        <begin position="342"/>
        <end position="371"/>
    </location>
</feature>
<dbReference type="PROSITE" id="PS51011">
    <property type="entry name" value="ARID"/>
    <property type="match status" value="1"/>
</dbReference>
<evidence type="ECO:0000256" key="2">
    <source>
        <dbReference type="SAM" id="MobiDB-lite"/>
    </source>
</evidence>
<dbReference type="InterPro" id="IPR001606">
    <property type="entry name" value="ARID_dom"/>
</dbReference>